<evidence type="ECO:0000256" key="2">
    <source>
        <dbReference type="ARBA" id="ARBA00004429"/>
    </source>
</evidence>
<dbReference type="InterPro" id="IPR036890">
    <property type="entry name" value="HATPase_C_sf"/>
</dbReference>
<proteinExistence type="predicted"/>
<keyword evidence="10" id="KW-0472">Membrane</keyword>
<feature type="transmembrane region" description="Helical" evidence="10">
    <location>
        <begin position="314"/>
        <end position="345"/>
    </location>
</feature>
<keyword evidence="4" id="KW-0597">Phosphoprotein</keyword>
<dbReference type="Gene3D" id="1.10.287.130">
    <property type="match status" value="1"/>
</dbReference>
<gene>
    <name evidence="12" type="ORF">HF896_17125</name>
</gene>
<dbReference type="PRINTS" id="PR00344">
    <property type="entry name" value="BCTRLSENSOR"/>
</dbReference>
<evidence type="ECO:0000256" key="10">
    <source>
        <dbReference type="SAM" id="Phobius"/>
    </source>
</evidence>
<dbReference type="InterPro" id="IPR050351">
    <property type="entry name" value="BphY/WalK/GraS-like"/>
</dbReference>
<keyword evidence="5" id="KW-0808">Transferase</keyword>
<evidence type="ECO:0000256" key="5">
    <source>
        <dbReference type="ARBA" id="ARBA00022679"/>
    </source>
</evidence>
<dbReference type="Pfam" id="PF05226">
    <property type="entry name" value="CHASE2"/>
    <property type="match status" value="1"/>
</dbReference>
<dbReference type="InterPro" id="IPR003594">
    <property type="entry name" value="HATPase_dom"/>
</dbReference>
<dbReference type="PIRSF" id="PIRSF037347">
    <property type="entry name" value="STHK_CHASE2_PAS_prd"/>
    <property type="match status" value="1"/>
</dbReference>
<dbReference type="GO" id="GO:0007234">
    <property type="term" value="P:osmosensory signaling via phosphorelay pathway"/>
    <property type="evidence" value="ECO:0007669"/>
    <property type="project" value="TreeGrafter"/>
</dbReference>
<reference evidence="12 13" key="1">
    <citation type="submission" date="2020-05" db="EMBL/GenBank/DDBJ databases">
        <title>Complete genome sequence of Alicycliphilus denitrificans DP3.</title>
        <authorList>
            <person name="Chen X."/>
        </authorList>
    </citation>
    <scope>NUCLEOTIDE SEQUENCE [LARGE SCALE GENOMIC DNA]</scope>
    <source>
        <strain evidence="12 13">DP3</strain>
    </source>
</reference>
<dbReference type="InterPro" id="IPR036097">
    <property type="entry name" value="HisK_dim/P_sf"/>
</dbReference>
<evidence type="ECO:0000313" key="13">
    <source>
        <dbReference type="Proteomes" id="UP000500755"/>
    </source>
</evidence>
<evidence type="ECO:0000256" key="3">
    <source>
        <dbReference type="ARBA" id="ARBA00012438"/>
    </source>
</evidence>
<keyword evidence="6" id="KW-0547">Nucleotide-binding</keyword>
<organism evidence="12 13">
    <name type="scientific">Alicycliphilus denitrificans</name>
    <dbReference type="NCBI Taxonomy" id="179636"/>
    <lineage>
        <taxon>Bacteria</taxon>
        <taxon>Pseudomonadati</taxon>
        <taxon>Pseudomonadota</taxon>
        <taxon>Betaproteobacteria</taxon>
        <taxon>Burkholderiales</taxon>
        <taxon>Comamonadaceae</taxon>
        <taxon>Alicycliphilus</taxon>
    </lineage>
</organism>
<evidence type="ECO:0000256" key="8">
    <source>
        <dbReference type="ARBA" id="ARBA00022840"/>
    </source>
</evidence>
<evidence type="ECO:0000256" key="1">
    <source>
        <dbReference type="ARBA" id="ARBA00000085"/>
    </source>
</evidence>
<dbReference type="InterPro" id="IPR035965">
    <property type="entry name" value="PAS-like_dom_sf"/>
</dbReference>
<protein>
    <recommendedName>
        <fullName evidence="3">histidine kinase</fullName>
        <ecNumber evidence="3">2.7.13.3</ecNumber>
    </recommendedName>
</protein>
<dbReference type="PANTHER" id="PTHR42878">
    <property type="entry name" value="TWO-COMPONENT HISTIDINE KINASE"/>
    <property type="match status" value="1"/>
</dbReference>
<dbReference type="GO" id="GO:0030295">
    <property type="term" value="F:protein kinase activator activity"/>
    <property type="evidence" value="ECO:0007669"/>
    <property type="project" value="TreeGrafter"/>
</dbReference>
<name>A0A858ZW78_9BURK</name>
<dbReference type="SUPFAM" id="SSF55874">
    <property type="entry name" value="ATPase domain of HSP90 chaperone/DNA topoisomerase II/histidine kinase"/>
    <property type="match status" value="1"/>
</dbReference>
<evidence type="ECO:0000313" key="12">
    <source>
        <dbReference type="EMBL" id="QKD45226.1"/>
    </source>
</evidence>
<feature type="domain" description="Histidine kinase" evidence="11">
    <location>
        <begin position="553"/>
        <end position="767"/>
    </location>
</feature>
<evidence type="ECO:0000256" key="9">
    <source>
        <dbReference type="ARBA" id="ARBA00023012"/>
    </source>
</evidence>
<dbReference type="GO" id="GO:0005886">
    <property type="term" value="C:plasma membrane"/>
    <property type="evidence" value="ECO:0007669"/>
    <property type="project" value="UniProtKB-SubCell"/>
</dbReference>
<dbReference type="SMART" id="SM01080">
    <property type="entry name" value="CHASE2"/>
    <property type="match status" value="1"/>
</dbReference>
<keyword evidence="7" id="KW-0418">Kinase</keyword>
<dbReference type="InterPro" id="IPR005467">
    <property type="entry name" value="His_kinase_dom"/>
</dbReference>
<dbReference type="SUPFAM" id="SSF55785">
    <property type="entry name" value="PYP-like sensor domain (PAS domain)"/>
    <property type="match status" value="1"/>
</dbReference>
<dbReference type="OMA" id="YPLWSWL"/>
<evidence type="ECO:0000256" key="6">
    <source>
        <dbReference type="ARBA" id="ARBA00022741"/>
    </source>
</evidence>
<dbReference type="GO" id="GO:0005524">
    <property type="term" value="F:ATP binding"/>
    <property type="evidence" value="ECO:0007669"/>
    <property type="project" value="UniProtKB-KW"/>
</dbReference>
<dbReference type="CDD" id="cd00082">
    <property type="entry name" value="HisKA"/>
    <property type="match status" value="1"/>
</dbReference>
<dbReference type="AlphaFoldDB" id="A0A858ZW78"/>
<dbReference type="InterPro" id="IPR007890">
    <property type="entry name" value="CHASE2"/>
</dbReference>
<dbReference type="Proteomes" id="UP000500755">
    <property type="component" value="Chromosome"/>
</dbReference>
<dbReference type="SUPFAM" id="SSF47384">
    <property type="entry name" value="Homodimeric domain of signal transducing histidine kinase"/>
    <property type="match status" value="1"/>
</dbReference>
<dbReference type="Pfam" id="PF02518">
    <property type="entry name" value="HATPase_c"/>
    <property type="match status" value="1"/>
</dbReference>
<dbReference type="PANTHER" id="PTHR42878:SF7">
    <property type="entry name" value="SENSOR HISTIDINE KINASE GLRK"/>
    <property type="match status" value="1"/>
</dbReference>
<dbReference type="InterPro" id="IPR017181">
    <property type="entry name" value="Sig_transdc_His_kin_CHASE2"/>
</dbReference>
<dbReference type="Gene3D" id="3.30.565.10">
    <property type="entry name" value="Histidine kinase-like ATPase, C-terminal domain"/>
    <property type="match status" value="1"/>
</dbReference>
<keyword evidence="9" id="KW-0902">Two-component regulatory system</keyword>
<dbReference type="Gene3D" id="3.30.450.20">
    <property type="entry name" value="PAS domain"/>
    <property type="match status" value="1"/>
</dbReference>
<dbReference type="EC" id="2.7.13.3" evidence="3"/>
<dbReference type="EMBL" id="CP051298">
    <property type="protein sequence ID" value="QKD45226.1"/>
    <property type="molecule type" value="Genomic_DNA"/>
</dbReference>
<comment type="subcellular location">
    <subcellularLocation>
        <location evidence="2">Cell inner membrane</location>
        <topology evidence="2">Multi-pass membrane protein</topology>
    </subcellularLocation>
</comment>
<keyword evidence="10" id="KW-0812">Transmembrane</keyword>
<dbReference type="CDD" id="cd00075">
    <property type="entry name" value="HATPase"/>
    <property type="match status" value="1"/>
</dbReference>
<dbReference type="GO" id="GO:0000155">
    <property type="term" value="F:phosphorelay sensor kinase activity"/>
    <property type="evidence" value="ECO:0007669"/>
    <property type="project" value="InterPro"/>
</dbReference>
<dbReference type="PROSITE" id="PS50109">
    <property type="entry name" value="HIS_KIN"/>
    <property type="match status" value="1"/>
</dbReference>
<sequence length="768" mass="83101">MKPFSEVGGRANLRREWVMLSLALLCLVTWLCASGTLRRIDHLVQDAGMRLNALPAHPDIVIVAIDDRSIEAIGRWPWRRALHAQLIEQISAQSPRALGLDILFGEEDADYPGDDLLLARALERSGRAVLPVARRDLGSRSAADAPLALLRRASAQLGHVQVQVDPDGVARSLYRTEGPQDALWPHFSTAMLCAAGRDLPDCRGNAAPAGGPWARRDLQILRFAGGRQPAFTTYAYIDVLKGRLPAGALRDKYVLVGASATGLGDMFAAPMASQAERIAGVEMIAHALNAELAQSHIRPAPRGWEMGFNLAPTVLALLAIVLLGPLAGLMSCTALFIGTLAAAALAPTLSGWQLAAAPAMVGVTMAYPLWSWRRLSAAAYFLQLEMRELREAGLSPLPEEPPRPLLRGDVLEQRIHAVEDAARRLRRLHHFVSDSLQHLPSPTFVCDAQGHVTLANEAAQRYVQARYSLQGQAIGRLLAGLVQPHGNAPLLPRNGEQMDAIPPQQEGRDAYGRDMLMLCKPFTQDGNTIWLVTLVDLTDMRRAQQQRDQALHFISHDIRAPIASILTLIEMHREFPEQLPQQELLARMERYARSSLAMAQGFVQLAGAQAQTYQSAPFDLAAALEEAVDGAWAAAQEHGVEVHTATLPDAAPCHGDRSLICRAIANVLGNAIKFSPAGSTVRCALASEGAYWVISVRDQGPGIAPELQGNLFQPFKRLHEGSHPGVGGVGLGLALVQTVVQRHGGRVQVNSSSGVGAEFQLLLPRPHP</sequence>
<dbReference type="FunFam" id="3.30.565.10:FF:000006">
    <property type="entry name" value="Sensor histidine kinase WalK"/>
    <property type="match status" value="1"/>
</dbReference>
<dbReference type="InterPro" id="IPR004358">
    <property type="entry name" value="Sig_transdc_His_kin-like_C"/>
</dbReference>
<keyword evidence="10" id="KW-1133">Transmembrane helix</keyword>
<keyword evidence="8" id="KW-0067">ATP-binding</keyword>
<dbReference type="RefSeq" id="WP_013520157.1">
    <property type="nucleotide sequence ID" value="NZ_CP051298.1"/>
</dbReference>
<evidence type="ECO:0000256" key="4">
    <source>
        <dbReference type="ARBA" id="ARBA00022553"/>
    </source>
</evidence>
<accession>A0A858ZW78</accession>
<evidence type="ECO:0000259" key="11">
    <source>
        <dbReference type="PROSITE" id="PS50109"/>
    </source>
</evidence>
<dbReference type="InterPro" id="IPR003661">
    <property type="entry name" value="HisK_dim/P_dom"/>
</dbReference>
<comment type="catalytic activity">
    <reaction evidence="1">
        <text>ATP + protein L-histidine = ADP + protein N-phospho-L-histidine.</text>
        <dbReference type="EC" id="2.7.13.3"/>
    </reaction>
</comment>
<dbReference type="SMART" id="SM00387">
    <property type="entry name" value="HATPase_c"/>
    <property type="match status" value="1"/>
</dbReference>
<dbReference type="GO" id="GO:0000156">
    <property type="term" value="F:phosphorelay response regulator activity"/>
    <property type="evidence" value="ECO:0007669"/>
    <property type="project" value="TreeGrafter"/>
</dbReference>
<evidence type="ECO:0000256" key="7">
    <source>
        <dbReference type="ARBA" id="ARBA00022777"/>
    </source>
</evidence>